<dbReference type="AlphaFoldDB" id="A0A9K3IDM3"/>
<evidence type="ECO:0000313" key="1">
    <source>
        <dbReference type="EMBL" id="KAF5794817.1"/>
    </source>
</evidence>
<keyword evidence="2" id="KW-1185">Reference proteome</keyword>
<gene>
    <name evidence="1" type="ORF">HanXRQr2_Chr08g0332411</name>
</gene>
<reference evidence="1" key="2">
    <citation type="submission" date="2020-06" db="EMBL/GenBank/DDBJ databases">
        <title>Helianthus annuus Genome sequencing and assembly Release 2.</title>
        <authorList>
            <person name="Gouzy J."/>
            <person name="Langlade N."/>
            <person name="Munos S."/>
        </authorList>
    </citation>
    <scope>NUCLEOTIDE SEQUENCE</scope>
    <source>
        <tissue evidence="1">Leaves</tissue>
    </source>
</reference>
<accession>A0A9K3IDM3</accession>
<dbReference type="EMBL" id="MNCJ02000323">
    <property type="protein sequence ID" value="KAF5794817.1"/>
    <property type="molecule type" value="Genomic_DNA"/>
</dbReference>
<sequence length="56" mass="6414">MASIACLRHGVFAFRRSRPLQVYPYEEAVTVAISSIAMPLKRFILCFSRMIFTLFG</sequence>
<protein>
    <submittedName>
        <fullName evidence="1">Uncharacterized protein</fullName>
    </submittedName>
</protein>
<organism evidence="1 2">
    <name type="scientific">Helianthus annuus</name>
    <name type="common">Common sunflower</name>
    <dbReference type="NCBI Taxonomy" id="4232"/>
    <lineage>
        <taxon>Eukaryota</taxon>
        <taxon>Viridiplantae</taxon>
        <taxon>Streptophyta</taxon>
        <taxon>Embryophyta</taxon>
        <taxon>Tracheophyta</taxon>
        <taxon>Spermatophyta</taxon>
        <taxon>Magnoliopsida</taxon>
        <taxon>eudicotyledons</taxon>
        <taxon>Gunneridae</taxon>
        <taxon>Pentapetalae</taxon>
        <taxon>asterids</taxon>
        <taxon>campanulids</taxon>
        <taxon>Asterales</taxon>
        <taxon>Asteraceae</taxon>
        <taxon>Asteroideae</taxon>
        <taxon>Heliantheae alliance</taxon>
        <taxon>Heliantheae</taxon>
        <taxon>Helianthus</taxon>
    </lineage>
</organism>
<dbReference type="Gramene" id="mRNA:HanXRQr2_Chr08g0332411">
    <property type="protein sequence ID" value="mRNA:HanXRQr2_Chr08g0332411"/>
    <property type="gene ID" value="HanXRQr2_Chr08g0332411"/>
</dbReference>
<dbReference type="Proteomes" id="UP000215914">
    <property type="component" value="Unassembled WGS sequence"/>
</dbReference>
<name>A0A9K3IDM3_HELAN</name>
<proteinExistence type="predicted"/>
<comment type="caution">
    <text evidence="1">The sequence shown here is derived from an EMBL/GenBank/DDBJ whole genome shotgun (WGS) entry which is preliminary data.</text>
</comment>
<evidence type="ECO:0000313" key="2">
    <source>
        <dbReference type="Proteomes" id="UP000215914"/>
    </source>
</evidence>
<reference evidence="1" key="1">
    <citation type="journal article" date="2017" name="Nature">
        <title>The sunflower genome provides insights into oil metabolism, flowering and Asterid evolution.</title>
        <authorList>
            <person name="Badouin H."/>
            <person name="Gouzy J."/>
            <person name="Grassa C.J."/>
            <person name="Murat F."/>
            <person name="Staton S.E."/>
            <person name="Cottret L."/>
            <person name="Lelandais-Briere C."/>
            <person name="Owens G.L."/>
            <person name="Carrere S."/>
            <person name="Mayjonade B."/>
            <person name="Legrand L."/>
            <person name="Gill N."/>
            <person name="Kane N.C."/>
            <person name="Bowers J.E."/>
            <person name="Hubner S."/>
            <person name="Bellec A."/>
            <person name="Berard A."/>
            <person name="Berges H."/>
            <person name="Blanchet N."/>
            <person name="Boniface M.C."/>
            <person name="Brunel D."/>
            <person name="Catrice O."/>
            <person name="Chaidir N."/>
            <person name="Claudel C."/>
            <person name="Donnadieu C."/>
            <person name="Faraut T."/>
            <person name="Fievet G."/>
            <person name="Helmstetter N."/>
            <person name="King M."/>
            <person name="Knapp S.J."/>
            <person name="Lai Z."/>
            <person name="Le Paslier M.C."/>
            <person name="Lippi Y."/>
            <person name="Lorenzon L."/>
            <person name="Mandel J.R."/>
            <person name="Marage G."/>
            <person name="Marchand G."/>
            <person name="Marquand E."/>
            <person name="Bret-Mestries E."/>
            <person name="Morien E."/>
            <person name="Nambeesan S."/>
            <person name="Nguyen T."/>
            <person name="Pegot-Espagnet P."/>
            <person name="Pouilly N."/>
            <person name="Raftis F."/>
            <person name="Sallet E."/>
            <person name="Schiex T."/>
            <person name="Thomas J."/>
            <person name="Vandecasteele C."/>
            <person name="Vares D."/>
            <person name="Vear F."/>
            <person name="Vautrin S."/>
            <person name="Crespi M."/>
            <person name="Mangin B."/>
            <person name="Burke J.M."/>
            <person name="Salse J."/>
            <person name="Munos S."/>
            <person name="Vincourt P."/>
            <person name="Rieseberg L.H."/>
            <person name="Langlade N.B."/>
        </authorList>
    </citation>
    <scope>NUCLEOTIDE SEQUENCE</scope>
    <source>
        <tissue evidence="1">Leaves</tissue>
    </source>
</reference>